<dbReference type="EMBL" id="VSSQ01105798">
    <property type="protein sequence ID" value="MPN45708.1"/>
    <property type="molecule type" value="Genomic_DNA"/>
</dbReference>
<comment type="caution">
    <text evidence="1">The sequence shown here is derived from an EMBL/GenBank/DDBJ whole genome shotgun (WGS) entry which is preliminary data.</text>
</comment>
<accession>A0A645I383</accession>
<dbReference type="AlphaFoldDB" id="A0A645I383"/>
<sequence>MHIAVITIAYSNTEGTESGKKEAERGMNHNGLMIQNIKKCKTYQDQNNYAIKKSHKSKAAF</sequence>
<reference evidence="1" key="1">
    <citation type="submission" date="2019-08" db="EMBL/GenBank/DDBJ databases">
        <authorList>
            <person name="Kucharzyk K."/>
            <person name="Murdoch R.W."/>
            <person name="Higgins S."/>
            <person name="Loffler F."/>
        </authorList>
    </citation>
    <scope>NUCLEOTIDE SEQUENCE</scope>
</reference>
<protein>
    <submittedName>
        <fullName evidence="1">Uncharacterized protein</fullName>
    </submittedName>
</protein>
<name>A0A645I383_9ZZZZ</name>
<evidence type="ECO:0000313" key="1">
    <source>
        <dbReference type="EMBL" id="MPN45708.1"/>
    </source>
</evidence>
<proteinExistence type="predicted"/>
<organism evidence="1">
    <name type="scientific">bioreactor metagenome</name>
    <dbReference type="NCBI Taxonomy" id="1076179"/>
    <lineage>
        <taxon>unclassified sequences</taxon>
        <taxon>metagenomes</taxon>
        <taxon>ecological metagenomes</taxon>
    </lineage>
</organism>
<gene>
    <name evidence="1" type="ORF">SDC9_193278</name>
</gene>